<dbReference type="Gene3D" id="3.80.10.10">
    <property type="entry name" value="Ribonuclease Inhibitor"/>
    <property type="match status" value="4"/>
</dbReference>
<accession>A0A8H7CW34</accession>
<comment type="caution">
    <text evidence="7">The sequence shown here is derived from an EMBL/GenBank/DDBJ whole genome shotgun (WGS) entry which is preliminary data.</text>
</comment>
<dbReference type="InterPro" id="IPR003591">
    <property type="entry name" value="Leu-rich_rpt_typical-subtyp"/>
</dbReference>
<evidence type="ECO:0000313" key="7">
    <source>
        <dbReference type="EMBL" id="KAF7350156.1"/>
    </source>
</evidence>
<dbReference type="PROSITE" id="PS51746">
    <property type="entry name" value="PPM_2"/>
    <property type="match status" value="1"/>
</dbReference>
<evidence type="ECO:0000259" key="6">
    <source>
        <dbReference type="PROSITE" id="PS51746"/>
    </source>
</evidence>
<dbReference type="SMART" id="SM00369">
    <property type="entry name" value="LRR_TYP"/>
    <property type="match status" value="10"/>
</dbReference>
<dbReference type="SUPFAM" id="SSF81606">
    <property type="entry name" value="PP2C-like"/>
    <property type="match status" value="1"/>
</dbReference>
<feature type="region of interest" description="Disordered" evidence="4">
    <location>
        <begin position="1"/>
        <end position="229"/>
    </location>
</feature>
<gene>
    <name evidence="7" type="ORF">MVEN_01318100</name>
</gene>
<dbReference type="SUPFAM" id="SSF52058">
    <property type="entry name" value="L domain-like"/>
    <property type="match status" value="3"/>
</dbReference>
<evidence type="ECO:0000256" key="3">
    <source>
        <dbReference type="ARBA" id="ARBA00022737"/>
    </source>
</evidence>
<keyword evidence="2" id="KW-0479">Metal-binding</keyword>
<keyword evidence="8" id="KW-1185">Reference proteome</keyword>
<proteinExistence type="predicted"/>
<feature type="domain" description="Guanylate cyclase" evidence="5">
    <location>
        <begin position="1242"/>
        <end position="1379"/>
    </location>
</feature>
<evidence type="ECO:0000256" key="4">
    <source>
        <dbReference type="SAM" id="MobiDB-lite"/>
    </source>
</evidence>
<dbReference type="PROSITE" id="PS50125">
    <property type="entry name" value="GUANYLATE_CYCLASE_2"/>
    <property type="match status" value="1"/>
</dbReference>
<dbReference type="Pfam" id="PF00211">
    <property type="entry name" value="Guanylate_cyc"/>
    <property type="match status" value="1"/>
</dbReference>
<dbReference type="Pfam" id="PF13855">
    <property type="entry name" value="LRR_8"/>
    <property type="match status" value="1"/>
</dbReference>
<dbReference type="InterPro" id="IPR029787">
    <property type="entry name" value="Nucleotide_cyclase"/>
</dbReference>
<dbReference type="SMART" id="SM00364">
    <property type="entry name" value="LRR_BAC"/>
    <property type="match status" value="10"/>
</dbReference>
<dbReference type="InterPro" id="IPR032675">
    <property type="entry name" value="LRR_dom_sf"/>
</dbReference>
<dbReference type="InterPro" id="IPR050216">
    <property type="entry name" value="LRR_domain-containing"/>
</dbReference>
<dbReference type="InterPro" id="IPR036457">
    <property type="entry name" value="PPM-type-like_dom_sf"/>
</dbReference>
<feature type="compositionally biased region" description="Polar residues" evidence="4">
    <location>
        <begin position="66"/>
        <end position="80"/>
    </location>
</feature>
<dbReference type="Gene3D" id="3.60.40.10">
    <property type="entry name" value="PPM-type phosphatase domain"/>
    <property type="match status" value="1"/>
</dbReference>
<dbReference type="Pfam" id="PF00481">
    <property type="entry name" value="PP2C"/>
    <property type="match status" value="1"/>
</dbReference>
<evidence type="ECO:0000256" key="2">
    <source>
        <dbReference type="ARBA" id="ARBA00022723"/>
    </source>
</evidence>
<dbReference type="SMART" id="SM00365">
    <property type="entry name" value="LRR_SD22"/>
    <property type="match status" value="6"/>
</dbReference>
<dbReference type="CDD" id="cd07302">
    <property type="entry name" value="CHD"/>
    <property type="match status" value="1"/>
</dbReference>
<feature type="compositionally biased region" description="Pro residues" evidence="4">
    <location>
        <begin position="169"/>
        <end position="180"/>
    </location>
</feature>
<dbReference type="OrthoDB" id="2021138at2759"/>
<dbReference type="Pfam" id="PF23598">
    <property type="entry name" value="LRR_14"/>
    <property type="match status" value="1"/>
</dbReference>
<feature type="compositionally biased region" description="Basic and acidic residues" evidence="4">
    <location>
        <begin position="125"/>
        <end position="135"/>
    </location>
</feature>
<dbReference type="InterPro" id="IPR001932">
    <property type="entry name" value="PPM-type_phosphatase-like_dom"/>
</dbReference>
<keyword evidence="3" id="KW-0677">Repeat</keyword>
<reference evidence="7" key="1">
    <citation type="submission" date="2020-05" db="EMBL/GenBank/DDBJ databases">
        <title>Mycena genomes resolve the evolution of fungal bioluminescence.</title>
        <authorList>
            <person name="Tsai I.J."/>
        </authorList>
    </citation>
    <scope>NUCLEOTIDE SEQUENCE</scope>
    <source>
        <strain evidence="7">CCC161011</strain>
    </source>
</reference>
<dbReference type="EMBL" id="JACAZI010000010">
    <property type="protein sequence ID" value="KAF7350156.1"/>
    <property type="molecule type" value="Genomic_DNA"/>
</dbReference>
<keyword evidence="1" id="KW-0433">Leucine-rich repeat</keyword>
<feature type="compositionally biased region" description="Low complexity" evidence="4">
    <location>
        <begin position="141"/>
        <end position="157"/>
    </location>
</feature>
<dbReference type="GO" id="GO:0009190">
    <property type="term" value="P:cyclic nucleotide biosynthetic process"/>
    <property type="evidence" value="ECO:0007669"/>
    <property type="project" value="InterPro"/>
</dbReference>
<dbReference type="SMART" id="SM00044">
    <property type="entry name" value="CYCc"/>
    <property type="match status" value="1"/>
</dbReference>
<dbReference type="SUPFAM" id="SSF55073">
    <property type="entry name" value="Nucleotide cyclase"/>
    <property type="match status" value="1"/>
</dbReference>
<dbReference type="CDD" id="cd00143">
    <property type="entry name" value="PP2Cc"/>
    <property type="match status" value="1"/>
</dbReference>
<feature type="domain" description="PPM-type phosphatase" evidence="6">
    <location>
        <begin position="927"/>
        <end position="1199"/>
    </location>
</feature>
<organism evidence="7 8">
    <name type="scientific">Mycena venus</name>
    <dbReference type="NCBI Taxonomy" id="2733690"/>
    <lineage>
        <taxon>Eukaryota</taxon>
        <taxon>Fungi</taxon>
        <taxon>Dikarya</taxon>
        <taxon>Basidiomycota</taxon>
        <taxon>Agaricomycotina</taxon>
        <taxon>Agaricomycetes</taxon>
        <taxon>Agaricomycetidae</taxon>
        <taxon>Agaricales</taxon>
        <taxon>Marasmiineae</taxon>
        <taxon>Mycenaceae</taxon>
        <taxon>Mycena</taxon>
    </lineage>
</organism>
<dbReference type="Proteomes" id="UP000620124">
    <property type="component" value="Unassembled WGS sequence"/>
</dbReference>
<dbReference type="GO" id="GO:0046872">
    <property type="term" value="F:metal ion binding"/>
    <property type="evidence" value="ECO:0007669"/>
    <property type="project" value="UniProtKB-KW"/>
</dbReference>
<dbReference type="Pfam" id="PF23010">
    <property type="entry name" value="RA_3"/>
    <property type="match status" value="1"/>
</dbReference>
<evidence type="ECO:0000256" key="1">
    <source>
        <dbReference type="ARBA" id="ARBA00022614"/>
    </source>
</evidence>
<dbReference type="PANTHER" id="PTHR48051">
    <property type="match status" value="1"/>
</dbReference>
<dbReference type="InterPro" id="IPR055414">
    <property type="entry name" value="LRR_R13L4/SHOC2-like"/>
</dbReference>
<evidence type="ECO:0000259" key="5">
    <source>
        <dbReference type="PROSITE" id="PS50125"/>
    </source>
</evidence>
<dbReference type="SMART" id="SM00332">
    <property type="entry name" value="PP2Cc"/>
    <property type="match status" value="1"/>
</dbReference>
<protein>
    <submittedName>
        <fullName evidence="7">Adenylate cyclase</fullName>
    </submittedName>
</protein>
<dbReference type="PROSITE" id="PS51450">
    <property type="entry name" value="LRR"/>
    <property type="match status" value="2"/>
</dbReference>
<dbReference type="GO" id="GO:0005737">
    <property type="term" value="C:cytoplasm"/>
    <property type="evidence" value="ECO:0007669"/>
    <property type="project" value="TreeGrafter"/>
</dbReference>
<sequence length="1585" mass="176530">MYMASTSKRGSRDGSPSPPPERKLRKSKSSEFLHSVRRKVSLKSIRLGFGRPSTDESEHPSLREPNPNTSNPAFQPISSLSKRRFPLIGRPPKRSIDVPPVPQRPVDPEDHPIDININIDDEEEMKGIVNRERQYGDGNDTSSPSSTNYTSPPTSYSGHSQFEFRNPWMPAPPIRSPDPVGPTDISDRHGPNTHYRIPDSWAVTPAVKPRRDPDEESTSDDGRPSNATALPRRWKMRIYGPDNNEYILRVSADDTLDAKLPPGEDREAHELYLKERGRERILKPKEKPAYILQRCLQQAGYDESDGDGGVSRGGVGMPGVPFILKFVYRSLFLGSADEDLSFNNFVYINLTGRSLVTIPVVLHQHADTIVSLRLSRNPMIDIPHDFIQSCIALSELYLSHMSLKKVPYSIRHSATLTLLDLSSNRIASLEDAGLDEIPRLTTLDIQNNRLERLPRAFPRHLLNLNISNNKFNVFPLAVTQLTRLSRLDISFNSISELPREIGRLTCLTKLVIVGNQISALPEEFGSLALLQELDCRRNGIADLAVACGLPELMFLSADHNNSHTLVLSLGPRLKGLDVSHNDITELVLGPHVSTTPPFALTCLDISNAKLSVLDDYTLAQLLSLRHLKLNRNSFRTLPESLGDLMWLETLSCADNALSELPDSVGRLQKLESLDLHNNSLTALPMSLWNCASLSRLNVTSNLLVVWHDPPPSDPDGDYDPPSFPAGKFAPQSDVCAFSAAIHFAENSLTDEMLHPLMILKELRVLNLSFNDIQELPCNFFRDLTQLEEVFLSGNRLTHIPSEDLPRLERLSTLFLNGNHLQHLPHELGKVKSLTLLDVGNNQLKYNINNLDYDWNWNFNKNLVYLNLSGNEQLQIKSDVHGRPTHLRVLGLMDVTITNTGTNSGSDIPDESDDRRVRTSSSLVNGLSYGIADTLGKNRHPHMMDLVHEFRGLKKDTVFAMFGRSHPANQAVATTANGLAKYLKDNFIRVFISQLNSLDRQRAEGVPDALRRSFLKLNQDYHDSLFGSVRKMSLAGGPTATEAALLNNGASGIVVYIVDKRMYVANVGNILAIVSRGGTAHPVSRKHEPYDRAEIARIRAAEGWISPPGLVGDELDISRSFGFYHLLPMVNARPDICEYELTSMDDMIIIANRGLWDYVEYQTAVDLVQRTEPMAAAQKLRDLAISYGAEGSTMIMVVSLASLFQEKVGATPADRRRRPRIGVVDRTLDRLKDEVPPPVGHVAIVFTDIKGSTHLWEATPSGMITAIHLHNNLLRRHLRLCGGYEVRTEGDSFMCTFPTVLAAVWWCLTIQVQLLKVSWPQDILECPDGKEVYDVEGRLIYRGLSVRIGIHCGSPLCLTDPVTTRMDYFGLMVTRAARIASVATGGQVMFSADVLNEINARVFGTEPDTEYSDSQPKEAIHNIRQLDPVVVTVGEVKLKGLEAPETLSFVLPAILLGRKSHNETVVVNNPANPLILLPPPPSGHFDIAQIRELARLCVRLEMASADPILSSLPDKPSDFDVLLPPNAAMTDAELSTILYSLTLRVENAEAMLRGRSRLPTKNDLVSTLLALDERTLEEVWTMLHRR</sequence>
<feature type="compositionally biased region" description="Basic and acidic residues" evidence="4">
    <location>
        <begin position="53"/>
        <end position="62"/>
    </location>
</feature>
<dbReference type="InterPro" id="IPR001611">
    <property type="entry name" value="Leu-rich_rpt"/>
</dbReference>
<evidence type="ECO:0000313" key="8">
    <source>
        <dbReference type="Proteomes" id="UP000620124"/>
    </source>
</evidence>
<dbReference type="InterPro" id="IPR055071">
    <property type="entry name" value="RA_PHLPP-like"/>
</dbReference>
<dbReference type="GO" id="GO:0035556">
    <property type="term" value="P:intracellular signal transduction"/>
    <property type="evidence" value="ECO:0007669"/>
    <property type="project" value="InterPro"/>
</dbReference>
<dbReference type="PANTHER" id="PTHR48051:SF1">
    <property type="entry name" value="RAS SUPPRESSOR PROTEIN 1"/>
    <property type="match status" value="1"/>
</dbReference>
<name>A0A8H7CW34_9AGAR</name>
<dbReference type="InterPro" id="IPR001054">
    <property type="entry name" value="A/G_cyclase"/>
</dbReference>
<dbReference type="Gene3D" id="3.30.70.1230">
    <property type="entry name" value="Nucleotide cyclase"/>
    <property type="match status" value="1"/>
</dbReference>